<reference evidence="7" key="2">
    <citation type="submission" date="2020-11" db="EMBL/GenBank/DDBJ databases">
        <authorList>
            <consortium name="DOE Joint Genome Institute"/>
            <person name="Kuo A."/>
            <person name="Miyauchi S."/>
            <person name="Kiss E."/>
            <person name="Drula E."/>
            <person name="Kohler A."/>
            <person name="Sanchez-Garcia M."/>
            <person name="Andreopoulos B."/>
            <person name="Barry K.W."/>
            <person name="Bonito G."/>
            <person name="Buee M."/>
            <person name="Carver A."/>
            <person name="Chen C."/>
            <person name="Cichocki N."/>
            <person name="Clum A."/>
            <person name="Culley D."/>
            <person name="Crous P.W."/>
            <person name="Fauchery L."/>
            <person name="Girlanda M."/>
            <person name="Hayes R."/>
            <person name="Keri Z."/>
            <person name="Labutti K."/>
            <person name="Lipzen A."/>
            <person name="Lombard V."/>
            <person name="Magnuson J."/>
            <person name="Maillard F."/>
            <person name="Morin E."/>
            <person name="Murat C."/>
            <person name="Nolan M."/>
            <person name="Ohm R."/>
            <person name="Pangilinan J."/>
            <person name="Pereira M."/>
            <person name="Perotto S."/>
            <person name="Peter M."/>
            <person name="Riley R."/>
            <person name="Sitrit Y."/>
            <person name="Stielow B."/>
            <person name="Szollosi G."/>
            <person name="Zifcakova L."/>
            <person name="Stursova M."/>
            <person name="Spatafora J.W."/>
            <person name="Tedersoo L."/>
            <person name="Vaario L.-M."/>
            <person name="Yamada A."/>
            <person name="Yan M."/>
            <person name="Wang P."/>
            <person name="Xu J."/>
            <person name="Bruns T."/>
            <person name="Baldrian P."/>
            <person name="Vilgalys R."/>
            <person name="Henrissat B."/>
            <person name="Grigoriev I.V."/>
            <person name="Hibbett D."/>
            <person name="Nagy L.G."/>
            <person name="Martin F.M."/>
        </authorList>
    </citation>
    <scope>NUCLEOTIDE SEQUENCE</scope>
    <source>
        <strain evidence="7">UH-Tt-Lm1</strain>
    </source>
</reference>
<dbReference type="Proteomes" id="UP000736335">
    <property type="component" value="Unassembled WGS sequence"/>
</dbReference>
<dbReference type="PANTHER" id="PTHR46754">
    <property type="entry name" value="MKI67 FHA DOMAIN-INTERACTING NUCLEOLAR PHOSPHOPROTEIN"/>
    <property type="match status" value="1"/>
</dbReference>
<dbReference type="InterPro" id="IPR000504">
    <property type="entry name" value="RRM_dom"/>
</dbReference>
<evidence type="ECO:0000256" key="4">
    <source>
        <dbReference type="PROSITE-ProRule" id="PRU00176"/>
    </source>
</evidence>
<dbReference type="GO" id="GO:0005730">
    <property type="term" value="C:nucleolus"/>
    <property type="evidence" value="ECO:0007669"/>
    <property type="project" value="UniProtKB-SubCell"/>
</dbReference>
<keyword evidence="2 4" id="KW-0694">RNA-binding</keyword>
<keyword evidence="8" id="KW-1185">Reference proteome</keyword>
<proteinExistence type="predicted"/>
<feature type="region of interest" description="Disordered" evidence="5">
    <location>
        <begin position="332"/>
        <end position="352"/>
    </location>
</feature>
<evidence type="ECO:0000313" key="8">
    <source>
        <dbReference type="Proteomes" id="UP000736335"/>
    </source>
</evidence>
<gene>
    <name evidence="7" type="ORF">BJ322DRAFT_417739</name>
</gene>
<evidence type="ECO:0000313" key="7">
    <source>
        <dbReference type="EMBL" id="KAF9790940.1"/>
    </source>
</evidence>
<evidence type="ECO:0000259" key="6">
    <source>
        <dbReference type="PROSITE" id="PS50102"/>
    </source>
</evidence>
<dbReference type="CDD" id="cd12307">
    <property type="entry name" value="RRM_NIFK_like"/>
    <property type="match status" value="1"/>
</dbReference>
<reference evidence="7" key="1">
    <citation type="journal article" date="2020" name="Nat. Commun.">
        <title>Large-scale genome sequencing of mycorrhizal fungi provides insights into the early evolution of symbiotic traits.</title>
        <authorList>
            <person name="Miyauchi S."/>
            <person name="Kiss E."/>
            <person name="Kuo A."/>
            <person name="Drula E."/>
            <person name="Kohler A."/>
            <person name="Sanchez-Garcia M."/>
            <person name="Morin E."/>
            <person name="Andreopoulos B."/>
            <person name="Barry K.W."/>
            <person name="Bonito G."/>
            <person name="Buee M."/>
            <person name="Carver A."/>
            <person name="Chen C."/>
            <person name="Cichocki N."/>
            <person name="Clum A."/>
            <person name="Culley D."/>
            <person name="Crous P.W."/>
            <person name="Fauchery L."/>
            <person name="Girlanda M."/>
            <person name="Hayes R.D."/>
            <person name="Keri Z."/>
            <person name="LaButti K."/>
            <person name="Lipzen A."/>
            <person name="Lombard V."/>
            <person name="Magnuson J."/>
            <person name="Maillard F."/>
            <person name="Murat C."/>
            <person name="Nolan M."/>
            <person name="Ohm R.A."/>
            <person name="Pangilinan J."/>
            <person name="Pereira M.F."/>
            <person name="Perotto S."/>
            <person name="Peter M."/>
            <person name="Pfister S."/>
            <person name="Riley R."/>
            <person name="Sitrit Y."/>
            <person name="Stielow J.B."/>
            <person name="Szollosi G."/>
            <person name="Zifcakova L."/>
            <person name="Stursova M."/>
            <person name="Spatafora J.W."/>
            <person name="Tedersoo L."/>
            <person name="Vaario L.M."/>
            <person name="Yamada A."/>
            <person name="Yan M."/>
            <person name="Wang P."/>
            <person name="Xu J."/>
            <person name="Bruns T."/>
            <person name="Baldrian P."/>
            <person name="Vilgalys R."/>
            <person name="Dunand C."/>
            <person name="Henrissat B."/>
            <person name="Grigoriev I.V."/>
            <person name="Hibbett D."/>
            <person name="Nagy L.G."/>
            <person name="Martin F.M."/>
        </authorList>
    </citation>
    <scope>NUCLEOTIDE SEQUENCE</scope>
    <source>
        <strain evidence="7">UH-Tt-Lm1</strain>
    </source>
</reference>
<protein>
    <recommendedName>
        <fullName evidence="6">RRM domain-containing protein</fullName>
    </recommendedName>
</protein>
<feature type="compositionally biased region" description="Acidic residues" evidence="5">
    <location>
        <begin position="172"/>
        <end position="185"/>
    </location>
</feature>
<feature type="compositionally biased region" description="Low complexity" evidence="5">
    <location>
        <begin position="14"/>
        <end position="33"/>
    </location>
</feature>
<evidence type="ECO:0000256" key="5">
    <source>
        <dbReference type="SAM" id="MobiDB-lite"/>
    </source>
</evidence>
<feature type="domain" description="RRM" evidence="6">
    <location>
        <begin position="220"/>
        <end position="298"/>
    </location>
</feature>
<dbReference type="OrthoDB" id="21467at2759"/>
<dbReference type="InterPro" id="IPR012677">
    <property type="entry name" value="Nucleotide-bd_a/b_plait_sf"/>
</dbReference>
<feature type="compositionally biased region" description="Polar residues" evidence="5">
    <location>
        <begin position="88"/>
        <end position="101"/>
    </location>
</feature>
<name>A0A9P6LBJ7_9AGAM</name>
<organism evidence="7 8">
    <name type="scientific">Thelephora terrestris</name>
    <dbReference type="NCBI Taxonomy" id="56493"/>
    <lineage>
        <taxon>Eukaryota</taxon>
        <taxon>Fungi</taxon>
        <taxon>Dikarya</taxon>
        <taxon>Basidiomycota</taxon>
        <taxon>Agaricomycotina</taxon>
        <taxon>Agaricomycetes</taxon>
        <taxon>Thelephorales</taxon>
        <taxon>Thelephoraceae</taxon>
        <taxon>Thelephora</taxon>
    </lineage>
</organism>
<keyword evidence="3" id="KW-0539">Nucleus</keyword>
<dbReference type="EMBL" id="WIUZ02000002">
    <property type="protein sequence ID" value="KAF9790940.1"/>
    <property type="molecule type" value="Genomic_DNA"/>
</dbReference>
<feature type="compositionally biased region" description="Basic and acidic residues" evidence="5">
    <location>
        <begin position="332"/>
        <end position="346"/>
    </location>
</feature>
<evidence type="ECO:0000256" key="2">
    <source>
        <dbReference type="ARBA" id="ARBA00022884"/>
    </source>
</evidence>
<dbReference type="SMART" id="SM00360">
    <property type="entry name" value="RRM"/>
    <property type="match status" value="1"/>
</dbReference>
<dbReference type="PROSITE" id="PS50102">
    <property type="entry name" value="RRM"/>
    <property type="match status" value="1"/>
</dbReference>
<feature type="region of interest" description="Disordered" evidence="5">
    <location>
        <begin position="1"/>
        <end position="192"/>
    </location>
</feature>
<comment type="caution">
    <text evidence="7">The sequence shown here is derived from an EMBL/GenBank/DDBJ whole genome shotgun (WGS) entry which is preliminary data.</text>
</comment>
<dbReference type="AlphaFoldDB" id="A0A9P6LBJ7"/>
<dbReference type="GO" id="GO:0003723">
    <property type="term" value="F:RNA binding"/>
    <property type="evidence" value="ECO:0007669"/>
    <property type="project" value="UniProtKB-UniRule"/>
</dbReference>
<dbReference type="Pfam" id="PF00076">
    <property type="entry name" value="RRM_1"/>
    <property type="match status" value="1"/>
</dbReference>
<comment type="subcellular location">
    <subcellularLocation>
        <location evidence="1">Nucleus</location>
        <location evidence="1">Nucleolus</location>
    </subcellularLocation>
</comment>
<dbReference type="Gene3D" id="3.30.70.330">
    <property type="match status" value="1"/>
</dbReference>
<dbReference type="InterPro" id="IPR035979">
    <property type="entry name" value="RBD_domain_sf"/>
</dbReference>
<dbReference type="SUPFAM" id="SSF54928">
    <property type="entry name" value="RNA-binding domain, RBD"/>
    <property type="match status" value="1"/>
</dbReference>
<evidence type="ECO:0000256" key="1">
    <source>
        <dbReference type="ARBA" id="ARBA00004604"/>
    </source>
</evidence>
<accession>A0A9P6LBJ7</accession>
<evidence type="ECO:0000256" key="3">
    <source>
        <dbReference type="ARBA" id="ARBA00023242"/>
    </source>
</evidence>
<sequence>MGRKSSDSTVQTTAKSKVSGSSSSKPPKLVKASGGTPKPLSAGSKKRRNVESDEVEVDGPSRETPTKKKKPTAAVTATSKNAADEAKPSTSKKGTRSQSKPVKSPLTAAKPTDGLHKKPAGKKQKAVAQPVEADSEESEEEWVGFGEGHKDEVESGDSSSSEEEELLHGLSSDDDDQDSSDEEIEIPGIDVSKLPTIAKDDKTVQKKLEKAKLKPAEDRGVVYLGRIPHGFYEDQMKSYFTQFGDVTRLRLSRNKKTGRSKHYGFIEFDSSRVAEIVAETMDNYLLMGHILKCKLIPKSEVHPELWIGADSKFKKVPMARVYRVSHNKLRTEEEKDRVDERLLKRQEQRKRKLKEAGIDYDFGMVAYKKKPRTSSS</sequence>
<feature type="compositionally biased region" description="Acidic residues" evidence="5">
    <location>
        <begin position="133"/>
        <end position="142"/>
    </location>
</feature>